<evidence type="ECO:0000256" key="1">
    <source>
        <dbReference type="ARBA" id="ARBA00004776"/>
    </source>
</evidence>
<feature type="domain" description="Galactofuranosyltransferase-2 C-terminal" evidence="7">
    <location>
        <begin position="458"/>
        <end position="655"/>
    </location>
</feature>
<comment type="caution">
    <text evidence="8">The sequence shown here is derived from an EMBL/GenBank/DDBJ whole genome shotgun (WGS) entry which is preliminary data.</text>
</comment>
<dbReference type="Proteomes" id="UP000580910">
    <property type="component" value="Unassembled WGS sequence"/>
</dbReference>
<dbReference type="RefSeq" id="WP_182536742.1">
    <property type="nucleotide sequence ID" value="NZ_JACGXA010000001.1"/>
</dbReference>
<comment type="pathway">
    <text evidence="1">Cell wall biogenesis; cell wall polysaccharide biosynthesis.</text>
</comment>
<evidence type="ECO:0000259" key="6">
    <source>
        <dbReference type="Pfam" id="PF17994"/>
    </source>
</evidence>
<name>A0A7W3IXA8_9ACTN</name>
<dbReference type="GO" id="GO:0016757">
    <property type="term" value="F:glycosyltransferase activity"/>
    <property type="evidence" value="ECO:0007669"/>
    <property type="project" value="UniProtKB-KW"/>
</dbReference>
<dbReference type="EC" id="2.4.1.288" evidence="8"/>
<keyword evidence="9" id="KW-1185">Reference proteome</keyword>
<reference evidence="8 9" key="1">
    <citation type="submission" date="2020-07" db="EMBL/GenBank/DDBJ databases">
        <title>Sequencing the genomes of 1000 actinobacteria strains.</title>
        <authorList>
            <person name="Klenk H.-P."/>
        </authorList>
    </citation>
    <scope>NUCLEOTIDE SEQUENCE [LARGE SCALE GENOMIC DNA]</scope>
    <source>
        <strain evidence="8 9">DSM 21349</strain>
    </source>
</reference>
<keyword evidence="3 8" id="KW-0328">Glycosyltransferase</keyword>
<evidence type="ECO:0000313" key="9">
    <source>
        <dbReference type="Proteomes" id="UP000580910"/>
    </source>
</evidence>
<evidence type="ECO:0000256" key="5">
    <source>
        <dbReference type="SAM" id="MobiDB-lite"/>
    </source>
</evidence>
<dbReference type="PANTHER" id="PTHR43179:SF12">
    <property type="entry name" value="GALACTOFURANOSYLTRANSFERASE GLFT2"/>
    <property type="match status" value="1"/>
</dbReference>
<dbReference type="InterPro" id="IPR040492">
    <property type="entry name" value="GlfT2_N"/>
</dbReference>
<comment type="similarity">
    <text evidence="2">Belongs to the glycosyltransferase 2 family.</text>
</comment>
<evidence type="ECO:0000256" key="2">
    <source>
        <dbReference type="ARBA" id="ARBA00006739"/>
    </source>
</evidence>
<feature type="region of interest" description="Disordered" evidence="5">
    <location>
        <begin position="522"/>
        <end position="546"/>
    </location>
</feature>
<dbReference type="Pfam" id="PF17994">
    <property type="entry name" value="Glft2_N"/>
    <property type="match status" value="1"/>
</dbReference>
<dbReference type="Pfam" id="PF19320">
    <property type="entry name" value="GlfT2_domain3"/>
    <property type="match status" value="1"/>
</dbReference>
<gene>
    <name evidence="8" type="ORF">FB382_000631</name>
</gene>
<dbReference type="InterPro" id="IPR045699">
    <property type="entry name" value="GlfT2_C"/>
</dbReference>
<sequence length="666" mass="75099">MSTRLLQRQILPLDRDYDVLALYVDPEEARLDADKYEVGGNRAAKDLNNAAIRQSTSTGRAIHPDQIESRTAMRVKAGERLSFGTYFNAFPASYWRRWTVVTDVTLTVKLAGRGASVIVYKSMANGRSQRVDSASTGDQASGTFTFELTLKPFVDGGWYWYNVVSGDEDAVVESAEWTAEVPEDRAQHGTVDIAITTMNRPDFCAKLLGQLGEDEVLRPYLDQVLVMEQGTQKVVDSPDFAKAEASLGSTLRIIEQGNLGGSGGYARGQLESVRKGTATYAMMMDDDVVCEPEGVIRAVTFGDLARRPTIVGGHMFSIYSRSRLHSFGEIVQPWRFWWQSPLDTYSDWDFAARNLRSSRWLHKRVDVDFNGWFMCLIPRQVLEEIGLSLPLFLKWDDSEFGLRAKAAGYPTVTFPGAAVWHVPWTDKNDALDWQAYFHHRNRLVAALLHSPYPKGGRMVRESLNHQIAHLVSMQYSTAELRLMAMEDVLAGPEGLHGLLATRLADVNAFRKQFSDARLEADPDAFPAVRREKPPRKGKDGNEIPGRLSTLVSAGLQPLRQLKPPRALSRQHPEAEVRAMDAKWYRLASYDSAIVSMNDGTSAAFYQRDPELFRDLMKRTIAIHDRYRREWPRLAEQYRASLAHITSPEAWDETFRPWTEGKPGADD</sequence>
<evidence type="ECO:0000259" key="7">
    <source>
        <dbReference type="Pfam" id="PF19320"/>
    </source>
</evidence>
<evidence type="ECO:0000256" key="3">
    <source>
        <dbReference type="ARBA" id="ARBA00022676"/>
    </source>
</evidence>
<dbReference type="InterPro" id="IPR029044">
    <property type="entry name" value="Nucleotide-diphossugar_trans"/>
</dbReference>
<proteinExistence type="inferred from homology"/>
<dbReference type="Pfam" id="PF13641">
    <property type="entry name" value="Glyco_tranf_2_3"/>
    <property type="match status" value="1"/>
</dbReference>
<dbReference type="PANTHER" id="PTHR43179">
    <property type="entry name" value="RHAMNOSYLTRANSFERASE WBBL"/>
    <property type="match status" value="1"/>
</dbReference>
<organism evidence="8 9">
    <name type="scientific">Nocardioides ginsengisegetis</name>
    <dbReference type="NCBI Taxonomy" id="661491"/>
    <lineage>
        <taxon>Bacteria</taxon>
        <taxon>Bacillati</taxon>
        <taxon>Actinomycetota</taxon>
        <taxon>Actinomycetes</taxon>
        <taxon>Propionibacteriales</taxon>
        <taxon>Nocardioidaceae</taxon>
        <taxon>Nocardioides</taxon>
    </lineage>
</organism>
<evidence type="ECO:0000256" key="4">
    <source>
        <dbReference type="ARBA" id="ARBA00022679"/>
    </source>
</evidence>
<accession>A0A7W3IXA8</accession>
<feature type="domain" description="Galactofuranosyltransferase GlfT2 N-terminal" evidence="6">
    <location>
        <begin position="66"/>
        <end position="179"/>
    </location>
</feature>
<protein>
    <submittedName>
        <fullName evidence="8">Galactofuranosylgalactofuranosylrhamnosyl-N-acetylglucosaminyl-diphospho-decaprenol beta-1,5/1,6-galactofuranosyltransferase</fullName>
        <ecNumber evidence="8">2.4.1.288</ecNumber>
    </submittedName>
</protein>
<evidence type="ECO:0000313" key="8">
    <source>
        <dbReference type="EMBL" id="MBA8802340.1"/>
    </source>
</evidence>
<dbReference type="EMBL" id="JACGXA010000001">
    <property type="protein sequence ID" value="MBA8802340.1"/>
    <property type="molecule type" value="Genomic_DNA"/>
</dbReference>
<dbReference type="AlphaFoldDB" id="A0A7W3IXA8"/>
<dbReference type="SUPFAM" id="SSF53448">
    <property type="entry name" value="Nucleotide-diphospho-sugar transferases"/>
    <property type="match status" value="1"/>
</dbReference>
<feature type="compositionally biased region" description="Basic and acidic residues" evidence="5">
    <location>
        <begin position="528"/>
        <end position="541"/>
    </location>
</feature>
<dbReference type="Gene3D" id="3.90.550.60">
    <property type="match status" value="1"/>
</dbReference>
<keyword evidence="4 8" id="KW-0808">Transferase</keyword>